<dbReference type="Proteomes" id="UP000194225">
    <property type="component" value="Unassembled WGS sequence"/>
</dbReference>
<reference evidence="2 4" key="2">
    <citation type="submission" date="2017-09" db="EMBL/GenBank/DDBJ databases">
        <authorList>
            <person name="Lee N."/>
            <person name="Cho B.-K."/>
        </authorList>
    </citation>
    <scope>NUCLEOTIDE SEQUENCE [LARGE SCALE GENOMIC DNA]</scope>
    <source>
        <strain evidence="2 4">ATCC 23948</strain>
    </source>
</reference>
<dbReference type="EMBL" id="CP023691">
    <property type="protein sequence ID" value="QEV50342.1"/>
    <property type="molecule type" value="Genomic_DNA"/>
</dbReference>
<dbReference type="RefSeq" id="WP_085924149.1">
    <property type="nucleotide sequence ID" value="NZ_BAABSS010000004.1"/>
</dbReference>
<dbReference type="Proteomes" id="UP000325458">
    <property type="component" value="Chromosome"/>
</dbReference>
<evidence type="ECO:0000313" key="1">
    <source>
        <dbReference type="EMBL" id="OSY46303.1"/>
    </source>
</evidence>
<accession>A0AAE6TKC6</accession>
<evidence type="ECO:0000313" key="2">
    <source>
        <dbReference type="EMBL" id="QEV50342.1"/>
    </source>
</evidence>
<keyword evidence="3" id="KW-1185">Reference proteome</keyword>
<reference evidence="1 3" key="1">
    <citation type="submission" date="2016-09" db="EMBL/GenBank/DDBJ databases">
        <title>Streptomyces platensis DSM40041, a candidate organism with high potential of specific P450 cytochromes.</title>
        <authorList>
            <person name="Grumaz C."/>
            <person name="Vainshtein Y."/>
            <person name="Kirstahler P."/>
            <person name="Sohn K."/>
        </authorList>
    </citation>
    <scope>NUCLEOTIDE SEQUENCE [LARGE SCALE GENOMIC DNA]</scope>
    <source>
        <strain evidence="1 3">DSM 40041</strain>
    </source>
</reference>
<protein>
    <recommendedName>
        <fullName evidence="5">Butirosin biosynthesis protein H N-terminal domain-containing protein</fullName>
    </recommendedName>
</protein>
<dbReference type="KEGG" id="spla:CP981_00340"/>
<name>A0AAE6TKC6_STRPT</name>
<proteinExistence type="predicted"/>
<organism evidence="2 4">
    <name type="scientific">Streptomyces platensis</name>
    <dbReference type="NCBI Taxonomy" id="58346"/>
    <lineage>
        <taxon>Bacteria</taxon>
        <taxon>Bacillati</taxon>
        <taxon>Actinomycetota</taxon>
        <taxon>Actinomycetes</taxon>
        <taxon>Kitasatosporales</taxon>
        <taxon>Streptomycetaceae</taxon>
        <taxon>Streptomyces</taxon>
    </lineage>
</organism>
<evidence type="ECO:0008006" key="5">
    <source>
        <dbReference type="Google" id="ProtNLM"/>
    </source>
</evidence>
<gene>
    <name evidence="1" type="ORF">BG653_02271</name>
    <name evidence="2" type="ORF">CP981_00340</name>
</gene>
<sequence length="356" mass="39006">MSELTKDVPRDPGPTGTYAFDPRAALGWKDIGLDGLGCFLRSVESVLLHEGYHAAQVARGLSRPLDLVRRGEWYGPESDYPACRLRWADEEQGADAWPAIERALTDGRPVVLMYDGFHWPGDPYEGEHHYHHHMVLAHRLDSTGLHLLDTDAPADEGYARRLPVTDGLIAACSRYALFDHIAPPSRGRDARELAEDVIAGSVRPLAEDIAELRAFHQDVWSGARLPLLAAKGLDVMVLGDIQPQLFLLGHALDGATDARVQAVADALLAAARRAQKLGLLVMGLHRYQAEGVYSLAHEEVRVLTDRLEELLAALCACADTAVPQAEGDGSRLVRRLRGETAWCFGEGRPLPETPFA</sequence>
<dbReference type="GeneID" id="90921796"/>
<dbReference type="AlphaFoldDB" id="A0AAE6TKC6"/>
<evidence type="ECO:0000313" key="3">
    <source>
        <dbReference type="Proteomes" id="UP000194225"/>
    </source>
</evidence>
<dbReference type="EMBL" id="MIGA01000011">
    <property type="protein sequence ID" value="OSY46303.1"/>
    <property type="molecule type" value="Genomic_DNA"/>
</dbReference>
<evidence type="ECO:0000313" key="4">
    <source>
        <dbReference type="Proteomes" id="UP000325458"/>
    </source>
</evidence>